<feature type="domain" description="Peptidase C39-like" evidence="3">
    <location>
        <begin position="437"/>
        <end position="567"/>
    </location>
</feature>
<name>A0A916VDC1_9FIRM</name>
<dbReference type="InterPro" id="IPR047194">
    <property type="entry name" value="CwlT-like_lysozyme"/>
</dbReference>
<keyword evidence="1" id="KW-0175">Coiled coil</keyword>
<dbReference type="Gene3D" id="3.90.70.10">
    <property type="entry name" value="Cysteine proteinases"/>
    <property type="match status" value="1"/>
</dbReference>
<dbReference type="EMBL" id="BLYI01000050">
    <property type="protein sequence ID" value="GFO86124.1"/>
    <property type="molecule type" value="Genomic_DNA"/>
</dbReference>
<proteinExistence type="predicted"/>
<sequence length="598" mass="64466">MAEQSSGLGEAVDVGTSAASHLHAMKTAAHLSKTVAGAAAGPFTAAISAAIANRHTLLKAGAVILGFLLLPVLFILMLPGLIFGSLTENTGALNSNALINENIQNARQAIVEVLEESHADLLEEINSAIAALPEGSTVQIVDPYETTIAVNAHLLISQFCASQDDYENINIDKLQSLIRENKDGLFSYDVAEETVSVEVETETAEGETPQTETVTFTRYTYTVSFAGDAYFADHVFYLSEEQKELAENYASNLTLFFGAASGTAMAINLSDEVLAYRPLVSEIAARYGMSDYVELILAVMMQESGGRGSDPMQASESGYNTRFPRGSGTITDPEYSIECGIQALRDVLQKAGCTGPTDLDRIKLALQGYNYGSAYIDWAMERDGGYTKENAIAYSDMMCARPGWNYSIYGDKEYVDHVLRYYQVLNTGGTYPANGMQIPLYIQTEYGNIPYGTGSIADCGCGPTAFAMVASYLTGSTITPVDAVAWCGNSYYKAGEGTYWSYFQAAASHFGCGSVTQTTDANAVLQALSEGRPVISSQRPGLFTSGGHFIVLSGLTADGKVLVNDPNDNDSKNYVNRAFDMMTEIHATSSQYWIFEKK</sequence>
<dbReference type="InterPro" id="IPR039564">
    <property type="entry name" value="Peptidase_C39-like"/>
</dbReference>
<keyword evidence="2" id="KW-0812">Transmembrane</keyword>
<comment type="caution">
    <text evidence="5">The sequence shown here is derived from an EMBL/GenBank/DDBJ whole genome shotgun (WGS) entry which is preliminary data.</text>
</comment>
<dbReference type="SUPFAM" id="SSF53955">
    <property type="entry name" value="Lysozyme-like"/>
    <property type="match status" value="1"/>
</dbReference>
<feature type="transmembrane region" description="Helical" evidence="2">
    <location>
        <begin position="62"/>
        <end position="86"/>
    </location>
</feature>
<organism evidence="5 6">
    <name type="scientific">Anaerostipes butyraticus</name>
    <dbReference type="NCBI Taxonomy" id="645466"/>
    <lineage>
        <taxon>Bacteria</taxon>
        <taxon>Bacillati</taxon>
        <taxon>Bacillota</taxon>
        <taxon>Clostridia</taxon>
        <taxon>Lachnospirales</taxon>
        <taxon>Lachnospiraceae</taxon>
        <taxon>Anaerostipes</taxon>
    </lineage>
</organism>
<evidence type="ECO:0000259" key="3">
    <source>
        <dbReference type="Pfam" id="PF13529"/>
    </source>
</evidence>
<keyword evidence="2" id="KW-0472">Membrane</keyword>
<feature type="domain" description="CwlT-like lysozyme" evidence="4">
    <location>
        <begin position="271"/>
        <end position="406"/>
    </location>
</feature>
<dbReference type="AlphaFoldDB" id="A0A916VDC1"/>
<reference evidence="5" key="1">
    <citation type="submission" date="2020-06" db="EMBL/GenBank/DDBJ databases">
        <title>Characterization of fructooligosaccharide metabolism and fructooligosaccharide-degrading enzymes in human commensal butyrate producers.</title>
        <authorList>
            <person name="Tanno H."/>
            <person name="Fujii T."/>
            <person name="Hirano K."/>
            <person name="Maeno S."/>
            <person name="Tonozuka T."/>
            <person name="Sakamoto M."/>
            <person name="Ohkuma M."/>
            <person name="Tochio T."/>
            <person name="Endo A."/>
        </authorList>
    </citation>
    <scope>NUCLEOTIDE SEQUENCE</scope>
    <source>
        <strain evidence="5">JCM 17466</strain>
    </source>
</reference>
<keyword evidence="6" id="KW-1185">Reference proteome</keyword>
<dbReference type="InterPro" id="IPR023346">
    <property type="entry name" value="Lysozyme-like_dom_sf"/>
</dbReference>
<evidence type="ECO:0000259" key="4">
    <source>
        <dbReference type="Pfam" id="PF13702"/>
    </source>
</evidence>
<accession>A0A916VDC1</accession>
<dbReference type="Gene3D" id="1.10.530.10">
    <property type="match status" value="1"/>
</dbReference>
<feature type="coiled-coil region" evidence="1">
    <location>
        <begin position="96"/>
        <end position="131"/>
    </location>
</feature>
<dbReference type="CDD" id="cd16891">
    <property type="entry name" value="CwlT-like"/>
    <property type="match status" value="1"/>
</dbReference>
<evidence type="ECO:0008006" key="7">
    <source>
        <dbReference type="Google" id="ProtNLM"/>
    </source>
</evidence>
<keyword evidence="2" id="KW-1133">Transmembrane helix</keyword>
<evidence type="ECO:0000313" key="6">
    <source>
        <dbReference type="Proteomes" id="UP000613208"/>
    </source>
</evidence>
<protein>
    <recommendedName>
        <fullName evidence="7">Peptidase M23</fullName>
    </recommendedName>
</protein>
<dbReference type="Pfam" id="PF13702">
    <property type="entry name" value="Lysozyme_like"/>
    <property type="match status" value="1"/>
</dbReference>
<evidence type="ECO:0000313" key="5">
    <source>
        <dbReference type="EMBL" id="GFO86124.1"/>
    </source>
</evidence>
<dbReference type="Proteomes" id="UP000613208">
    <property type="component" value="Unassembled WGS sequence"/>
</dbReference>
<evidence type="ECO:0000256" key="2">
    <source>
        <dbReference type="SAM" id="Phobius"/>
    </source>
</evidence>
<gene>
    <name evidence="5" type="ORF">ANBU17_24710</name>
</gene>
<dbReference type="Pfam" id="PF13529">
    <property type="entry name" value="Peptidase_C39_2"/>
    <property type="match status" value="1"/>
</dbReference>
<evidence type="ECO:0000256" key="1">
    <source>
        <dbReference type="SAM" id="Coils"/>
    </source>
</evidence>